<evidence type="ECO:0000256" key="1">
    <source>
        <dbReference type="SAM" id="Phobius"/>
    </source>
</evidence>
<protein>
    <submittedName>
        <fullName evidence="2">Uncharacterized protein</fullName>
    </submittedName>
</protein>
<feature type="transmembrane region" description="Helical" evidence="1">
    <location>
        <begin position="75"/>
        <end position="95"/>
    </location>
</feature>
<dbReference type="AlphaFoldDB" id="G0M9P3"/>
<gene>
    <name evidence="2" type="ORF">CAEBREN_20367</name>
</gene>
<feature type="transmembrane region" description="Helical" evidence="1">
    <location>
        <begin position="111"/>
        <end position="128"/>
    </location>
</feature>
<keyword evidence="1" id="KW-1133">Transmembrane helix</keyword>
<keyword evidence="1" id="KW-0812">Transmembrane</keyword>
<feature type="transmembrane region" description="Helical" evidence="1">
    <location>
        <begin position="25"/>
        <end position="45"/>
    </location>
</feature>
<dbReference type="Proteomes" id="UP000008068">
    <property type="component" value="Unassembled WGS sequence"/>
</dbReference>
<dbReference type="EMBL" id="GL379787">
    <property type="protein sequence ID" value="EGT30781.1"/>
    <property type="molecule type" value="Genomic_DNA"/>
</dbReference>
<evidence type="ECO:0000313" key="3">
    <source>
        <dbReference type="Proteomes" id="UP000008068"/>
    </source>
</evidence>
<dbReference type="eggNOG" id="ENOG502THE6">
    <property type="taxonomic scope" value="Eukaryota"/>
</dbReference>
<keyword evidence="1" id="KW-0472">Membrane</keyword>
<dbReference type="STRING" id="135651.G0M9P3"/>
<keyword evidence="3" id="KW-1185">Reference proteome</keyword>
<name>G0M9P3_CAEBE</name>
<proteinExistence type="predicted"/>
<accession>G0M9P3</accession>
<dbReference type="PANTHER" id="PTHR22718">
    <property type="entry name" value="SERPENTINE RECEPTOR, CLASS X"/>
    <property type="match status" value="1"/>
</dbReference>
<evidence type="ECO:0000313" key="2">
    <source>
        <dbReference type="EMBL" id="EGT30781.1"/>
    </source>
</evidence>
<dbReference type="HOGENOM" id="CLU_1950670_0_0_1"/>
<dbReference type="InParanoid" id="G0M9P3"/>
<sequence length="129" mass="14582">MSLNRCLVFVKKSWGELVFEGKHGVLIPVVLSLGIAVFCGVGTIISNEIQRKYYDQLGFVDVGNSTGIRKLVNRLFFVFPVGSIVCYLVLYHYFWKRNKSIPSKNEGEQQVFYQLLFTGGFYGALAVTE</sequence>
<dbReference type="OrthoDB" id="5873832at2759"/>
<reference evidence="3" key="1">
    <citation type="submission" date="2011-07" db="EMBL/GenBank/DDBJ databases">
        <authorList>
            <consortium name="Caenorhabditis brenneri Sequencing and Analysis Consortium"/>
            <person name="Wilson R.K."/>
        </authorList>
    </citation>
    <scope>NUCLEOTIDE SEQUENCE [LARGE SCALE GENOMIC DNA]</scope>
    <source>
        <strain evidence="3">PB2801</strain>
    </source>
</reference>
<organism evidence="3">
    <name type="scientific">Caenorhabditis brenneri</name>
    <name type="common">Nematode worm</name>
    <dbReference type="NCBI Taxonomy" id="135651"/>
    <lineage>
        <taxon>Eukaryota</taxon>
        <taxon>Metazoa</taxon>
        <taxon>Ecdysozoa</taxon>
        <taxon>Nematoda</taxon>
        <taxon>Chromadorea</taxon>
        <taxon>Rhabditida</taxon>
        <taxon>Rhabditina</taxon>
        <taxon>Rhabditomorpha</taxon>
        <taxon>Rhabditoidea</taxon>
        <taxon>Rhabditidae</taxon>
        <taxon>Peloderinae</taxon>
        <taxon>Caenorhabditis</taxon>
    </lineage>
</organism>
<dbReference type="PANTHER" id="PTHR22718:SF36">
    <property type="entry name" value="G_PROTEIN_RECEP_F1_2 DOMAIN-CONTAINING PROTEIN-RELATED"/>
    <property type="match status" value="1"/>
</dbReference>